<evidence type="ECO:0000313" key="5">
    <source>
        <dbReference type="EnsemblMetazoa" id="SMAR009187-PA"/>
    </source>
</evidence>
<feature type="region of interest" description="Disordered" evidence="3">
    <location>
        <begin position="137"/>
        <end position="316"/>
    </location>
</feature>
<accession>T1J6B8</accession>
<keyword evidence="6" id="KW-1185">Reference proteome</keyword>
<sequence length="341" mass="41005">MAKTDRFDFRYAYVILFIYKTPFASIPESNPLVLVQSKCFVMDDSGLIREDKLEKDSRSIFLSNVSYHATIDDLKQHFHRCGPINRVTIPRHGNSGNPKGFAYIEFAEKEAVIIALAMHNSQFLDRQLKIDLKRGNRDHRYSPRRDDVMRPDNRDYIDHCRRNLPSVSPNNRDHSATRRPIWQDRRNNQPRRDVWQESSGYRDQRPIRRHDDDRHHRPLRRESRDVRNGDMGFDDRDYRPLRRDVRQDRNGDIGFEFDDRDQRPRRRQVWQDQNEEFDPHNREYRRPRRESSPEGYYGNRRNAAPQYNGGRDDDFRPIRRPRNVLGVLFLINYFANSTFSK</sequence>
<dbReference type="InterPro" id="IPR035979">
    <property type="entry name" value="RBD_domain_sf"/>
</dbReference>
<reference evidence="6" key="1">
    <citation type="submission" date="2011-05" db="EMBL/GenBank/DDBJ databases">
        <authorList>
            <person name="Richards S.R."/>
            <person name="Qu J."/>
            <person name="Jiang H."/>
            <person name="Jhangiani S.N."/>
            <person name="Agravi P."/>
            <person name="Goodspeed R."/>
            <person name="Gross S."/>
            <person name="Mandapat C."/>
            <person name="Jackson L."/>
            <person name="Mathew T."/>
            <person name="Pu L."/>
            <person name="Thornton R."/>
            <person name="Saada N."/>
            <person name="Wilczek-Boney K.B."/>
            <person name="Lee S."/>
            <person name="Kovar C."/>
            <person name="Wu Y."/>
            <person name="Scherer S.E."/>
            <person name="Worley K.C."/>
            <person name="Muzny D.M."/>
            <person name="Gibbs R."/>
        </authorList>
    </citation>
    <scope>NUCLEOTIDE SEQUENCE</scope>
    <source>
        <strain evidence="6">Brora</strain>
    </source>
</reference>
<dbReference type="AlphaFoldDB" id="T1J6B8"/>
<dbReference type="SUPFAM" id="SSF54928">
    <property type="entry name" value="RNA-binding domain, RBD"/>
    <property type="match status" value="1"/>
</dbReference>
<organism evidence="5 6">
    <name type="scientific">Strigamia maritima</name>
    <name type="common">European centipede</name>
    <name type="synonym">Geophilus maritimus</name>
    <dbReference type="NCBI Taxonomy" id="126957"/>
    <lineage>
        <taxon>Eukaryota</taxon>
        <taxon>Metazoa</taxon>
        <taxon>Ecdysozoa</taxon>
        <taxon>Arthropoda</taxon>
        <taxon>Myriapoda</taxon>
        <taxon>Chilopoda</taxon>
        <taxon>Pleurostigmophora</taxon>
        <taxon>Geophilomorpha</taxon>
        <taxon>Linotaeniidae</taxon>
        <taxon>Strigamia</taxon>
    </lineage>
</organism>
<dbReference type="PANTHER" id="PTHR23236:SF12">
    <property type="entry name" value="EUKARYOTIC INITIATION FACTOR 4B-RELATED"/>
    <property type="match status" value="1"/>
</dbReference>
<dbReference type="eggNOG" id="KOG4209">
    <property type="taxonomic scope" value="Eukaryota"/>
</dbReference>
<evidence type="ECO:0000256" key="1">
    <source>
        <dbReference type="ARBA" id="ARBA00022884"/>
    </source>
</evidence>
<dbReference type="Proteomes" id="UP000014500">
    <property type="component" value="Unassembled WGS sequence"/>
</dbReference>
<dbReference type="SMART" id="SM00360">
    <property type="entry name" value="RRM"/>
    <property type="match status" value="1"/>
</dbReference>
<dbReference type="OMA" id="SSXSESE"/>
<protein>
    <recommendedName>
        <fullName evidence="4">RRM domain-containing protein</fullName>
    </recommendedName>
</protein>
<reference evidence="5" key="2">
    <citation type="submission" date="2015-02" db="UniProtKB">
        <authorList>
            <consortium name="EnsemblMetazoa"/>
        </authorList>
    </citation>
    <scope>IDENTIFICATION</scope>
</reference>
<dbReference type="STRING" id="126957.T1J6B8"/>
<dbReference type="PANTHER" id="PTHR23236">
    <property type="entry name" value="EUKARYOTIC TRANSLATION INITIATION FACTOR 4B/4H"/>
    <property type="match status" value="1"/>
</dbReference>
<feature type="compositionally biased region" description="Basic and acidic residues" evidence="3">
    <location>
        <begin position="277"/>
        <end position="292"/>
    </location>
</feature>
<dbReference type="HOGENOM" id="CLU_814618_0_0_1"/>
<evidence type="ECO:0000259" key="4">
    <source>
        <dbReference type="PROSITE" id="PS50102"/>
    </source>
</evidence>
<proteinExistence type="predicted"/>
<evidence type="ECO:0000313" key="6">
    <source>
        <dbReference type="Proteomes" id="UP000014500"/>
    </source>
</evidence>
<evidence type="ECO:0000256" key="2">
    <source>
        <dbReference type="PROSITE-ProRule" id="PRU00176"/>
    </source>
</evidence>
<dbReference type="EnsemblMetazoa" id="SMAR009187-RA">
    <property type="protein sequence ID" value="SMAR009187-PA"/>
    <property type="gene ID" value="SMAR009187"/>
</dbReference>
<dbReference type="Pfam" id="PF00076">
    <property type="entry name" value="RRM_1"/>
    <property type="match status" value="1"/>
</dbReference>
<keyword evidence="1 2" id="KW-0694">RNA-binding</keyword>
<feature type="domain" description="RRM" evidence="4">
    <location>
        <begin position="58"/>
        <end position="135"/>
    </location>
</feature>
<feature type="compositionally biased region" description="Basic and acidic residues" evidence="3">
    <location>
        <begin position="137"/>
        <end position="161"/>
    </location>
</feature>
<dbReference type="InterPro" id="IPR012677">
    <property type="entry name" value="Nucleotide-bd_a/b_plait_sf"/>
</dbReference>
<evidence type="ECO:0000256" key="3">
    <source>
        <dbReference type="SAM" id="MobiDB-lite"/>
    </source>
</evidence>
<feature type="compositionally biased region" description="Basic and acidic residues" evidence="3">
    <location>
        <begin position="171"/>
        <end position="251"/>
    </location>
</feature>
<name>T1J6B8_STRMM</name>
<dbReference type="GO" id="GO:0008143">
    <property type="term" value="F:poly(A) binding"/>
    <property type="evidence" value="ECO:0007669"/>
    <property type="project" value="TreeGrafter"/>
</dbReference>
<dbReference type="Gene3D" id="3.30.70.330">
    <property type="match status" value="1"/>
</dbReference>
<dbReference type="EMBL" id="JH431874">
    <property type="status" value="NOT_ANNOTATED_CDS"/>
    <property type="molecule type" value="Genomic_DNA"/>
</dbReference>
<dbReference type="PROSITE" id="PS50102">
    <property type="entry name" value="RRM"/>
    <property type="match status" value="1"/>
</dbReference>
<dbReference type="InterPro" id="IPR000504">
    <property type="entry name" value="RRM_dom"/>
</dbReference>